<evidence type="ECO:0000256" key="2">
    <source>
        <dbReference type="ARBA" id="ARBA00022729"/>
    </source>
</evidence>
<feature type="domain" description="Alpha galactosidase C-terminal" evidence="6">
    <location>
        <begin position="384"/>
        <end position="454"/>
    </location>
</feature>
<dbReference type="SUPFAM" id="SSF51445">
    <property type="entry name" value="(Trans)glycosidases"/>
    <property type="match status" value="1"/>
</dbReference>
<dbReference type="PANTHER" id="PTHR11452:SF42">
    <property type="entry name" value="ALPHA-GALACTOSIDASE"/>
    <property type="match status" value="1"/>
</dbReference>
<dbReference type="PROSITE" id="PS51257">
    <property type="entry name" value="PROKAR_LIPOPROTEIN"/>
    <property type="match status" value="1"/>
</dbReference>
<dbReference type="EC" id="3.2.1.22" evidence="5"/>
<dbReference type="Proteomes" id="UP001320603">
    <property type="component" value="Chromosome"/>
</dbReference>
<organism evidence="7 8">
    <name type="scientific">Parabacteroides absconsus</name>
    <dbReference type="NCBI Taxonomy" id="2951805"/>
    <lineage>
        <taxon>Bacteria</taxon>
        <taxon>Pseudomonadati</taxon>
        <taxon>Bacteroidota</taxon>
        <taxon>Bacteroidia</taxon>
        <taxon>Bacteroidales</taxon>
        <taxon>Tannerellaceae</taxon>
        <taxon>Parabacteroides</taxon>
    </lineage>
</organism>
<accession>A0ABZ2IK89</accession>
<gene>
    <name evidence="7" type="ORF">NEE14_000235</name>
</gene>
<dbReference type="SUPFAM" id="SSF51011">
    <property type="entry name" value="Glycosyl hydrolase domain"/>
    <property type="match status" value="1"/>
</dbReference>
<dbReference type="GO" id="GO:0016787">
    <property type="term" value="F:hydrolase activity"/>
    <property type="evidence" value="ECO:0007669"/>
    <property type="project" value="UniProtKB-KW"/>
</dbReference>
<dbReference type="InterPro" id="IPR041233">
    <property type="entry name" value="Melibiase_C"/>
</dbReference>
<sequence length="464" mass="53171">MIKEIALSLFSVVFMLSCTEKKEAERKAFAENEFKEWAQTPPMGWNSWDCYGPTVEEHEVRANADYMAEHLLKYGWEYIVVDIRWYVENDKAGGYNQTDPHYVLDAYGRYQPAVNRFPSAKGGKGFKELADYVHQKGLKFGIHIMRGIPKEAVAQKRPIKGTDGITADQIYSKENLCQWLSDNYTVDTSKPGAQEYYNSIINMYADWGVDFIKVDDLSAPFYHKDEIEMIRYAIDHCGRPIVFSTSPGETPVEEAEHVRNHANMWRMVNDVWDVWGDVEHLLSVCQKWYPYIAPGTWPDCDMIPLGRISIRGERGEDRMTRLTKDEQYSLMTLFTIFRSPLMFGGDLPSCDDFTLSLLTNEEVLKMHKKSVDTRMLYYDTEKVVITSRHPQTGAIYLALFNTSDDKELSVGADLKQLGIEGPVEVVDLWTGQNLGKVSDKIERELKPHASILCKISSNLDEVTN</sequence>
<dbReference type="Gene3D" id="2.60.40.1180">
    <property type="entry name" value="Golgi alpha-mannosidase II"/>
    <property type="match status" value="1"/>
</dbReference>
<evidence type="ECO:0000256" key="5">
    <source>
        <dbReference type="RuleBase" id="RU361168"/>
    </source>
</evidence>
<keyword evidence="4 5" id="KW-0326">Glycosidase</keyword>
<dbReference type="CDD" id="cd14792">
    <property type="entry name" value="GH27"/>
    <property type="match status" value="1"/>
</dbReference>
<dbReference type="PRINTS" id="PR00740">
    <property type="entry name" value="GLHYDRLASE27"/>
</dbReference>
<proteinExistence type="inferred from homology"/>
<keyword evidence="5" id="KW-1015">Disulfide bond</keyword>
<evidence type="ECO:0000313" key="8">
    <source>
        <dbReference type="Proteomes" id="UP001320603"/>
    </source>
</evidence>
<dbReference type="Pfam" id="PF16499">
    <property type="entry name" value="Melibiase_2"/>
    <property type="match status" value="2"/>
</dbReference>
<evidence type="ECO:0000256" key="4">
    <source>
        <dbReference type="ARBA" id="ARBA00023295"/>
    </source>
</evidence>
<protein>
    <recommendedName>
        <fullName evidence="5">Alpha-galactosidase</fullName>
        <ecNumber evidence="5">3.2.1.22</ecNumber>
    </recommendedName>
    <alternativeName>
        <fullName evidence="5">Melibiase</fullName>
    </alternativeName>
</protein>
<dbReference type="InterPro" id="IPR013780">
    <property type="entry name" value="Glyco_hydro_b"/>
</dbReference>
<keyword evidence="3 5" id="KW-0378">Hydrolase</keyword>
<dbReference type="EMBL" id="CP146284">
    <property type="protein sequence ID" value="WWV66457.1"/>
    <property type="molecule type" value="Genomic_DNA"/>
</dbReference>
<comment type="similarity">
    <text evidence="1 5">Belongs to the glycosyl hydrolase 27 family.</text>
</comment>
<keyword evidence="8" id="KW-1185">Reference proteome</keyword>
<dbReference type="InterPro" id="IPR017853">
    <property type="entry name" value="GH"/>
</dbReference>
<reference evidence="7 8" key="1">
    <citation type="submission" date="2024-02" db="EMBL/GenBank/DDBJ databases">
        <title>Whole genome sequencing of Parabacteroides sp. AD58.</title>
        <authorList>
            <person name="Chaplin A.V."/>
            <person name="Pikina A.P."/>
            <person name="Sokolova S.R."/>
            <person name="Korostin D.O."/>
            <person name="Efimov B.A."/>
        </authorList>
    </citation>
    <scope>NUCLEOTIDE SEQUENCE [LARGE SCALE GENOMIC DNA]</scope>
    <source>
        <strain evidence="7 8">AD58</strain>
    </source>
</reference>
<dbReference type="Gene3D" id="3.20.20.70">
    <property type="entry name" value="Aldolase class I"/>
    <property type="match status" value="1"/>
</dbReference>
<dbReference type="Pfam" id="PF17801">
    <property type="entry name" value="Melibiase_C"/>
    <property type="match status" value="1"/>
</dbReference>
<evidence type="ECO:0000313" key="7">
    <source>
        <dbReference type="EMBL" id="WWV66457.1"/>
    </source>
</evidence>
<dbReference type="InterPro" id="IPR013785">
    <property type="entry name" value="Aldolase_TIM"/>
</dbReference>
<evidence type="ECO:0000256" key="3">
    <source>
        <dbReference type="ARBA" id="ARBA00022801"/>
    </source>
</evidence>
<dbReference type="RefSeq" id="WP_251966269.1">
    <property type="nucleotide sequence ID" value="NZ_CP146284.1"/>
</dbReference>
<comment type="catalytic activity">
    <reaction evidence="5">
        <text>Hydrolysis of terminal, non-reducing alpha-D-galactose residues in alpha-D-galactosides, including galactose oligosaccharides, galactomannans and galactolipids.</text>
        <dbReference type="EC" id="3.2.1.22"/>
    </reaction>
</comment>
<name>A0ABZ2IK89_9BACT</name>
<evidence type="ECO:0000256" key="1">
    <source>
        <dbReference type="ARBA" id="ARBA00009743"/>
    </source>
</evidence>
<evidence type="ECO:0000259" key="6">
    <source>
        <dbReference type="Pfam" id="PF17801"/>
    </source>
</evidence>
<dbReference type="PANTHER" id="PTHR11452">
    <property type="entry name" value="ALPHA-GALACTOSIDASE/ALPHA-N-ACETYLGALACTOSAMINIDASE"/>
    <property type="match status" value="1"/>
</dbReference>
<dbReference type="InterPro" id="IPR002241">
    <property type="entry name" value="Glyco_hydro_27"/>
</dbReference>
<keyword evidence="2" id="KW-0732">Signal</keyword>